<protein>
    <submittedName>
        <fullName evidence="2 3">Uncharacterized protein</fullName>
    </submittedName>
</protein>
<accession>K7KS06</accession>
<dbReference type="Proteomes" id="UP000008827">
    <property type="component" value="Chromosome 5"/>
</dbReference>
<reference evidence="2 3" key="1">
    <citation type="journal article" date="2010" name="Nature">
        <title>Genome sequence of the palaeopolyploid soybean.</title>
        <authorList>
            <person name="Schmutz J."/>
            <person name="Cannon S.B."/>
            <person name="Schlueter J."/>
            <person name="Ma J."/>
            <person name="Mitros T."/>
            <person name="Nelson W."/>
            <person name="Hyten D.L."/>
            <person name="Song Q."/>
            <person name="Thelen J.J."/>
            <person name="Cheng J."/>
            <person name="Xu D."/>
            <person name="Hellsten U."/>
            <person name="May G.D."/>
            <person name="Yu Y."/>
            <person name="Sakurai T."/>
            <person name="Umezawa T."/>
            <person name="Bhattacharyya M.K."/>
            <person name="Sandhu D."/>
            <person name="Valliyodan B."/>
            <person name="Lindquist E."/>
            <person name="Peto M."/>
            <person name="Grant D."/>
            <person name="Shu S."/>
            <person name="Goodstein D."/>
            <person name="Barry K."/>
            <person name="Futrell-Griggs M."/>
            <person name="Abernathy B."/>
            <person name="Du J."/>
            <person name="Tian Z."/>
            <person name="Zhu L."/>
            <person name="Gill N."/>
            <person name="Joshi T."/>
            <person name="Libault M."/>
            <person name="Sethuraman A."/>
            <person name="Zhang X.-C."/>
            <person name="Shinozaki K."/>
            <person name="Nguyen H.T."/>
            <person name="Wing R.A."/>
            <person name="Cregan P."/>
            <person name="Specht J."/>
            <person name="Grimwood J."/>
            <person name="Rokhsar D."/>
            <person name="Stacey G."/>
            <person name="Shoemaker R.C."/>
            <person name="Jackson S.A."/>
        </authorList>
    </citation>
    <scope>NUCLEOTIDE SEQUENCE [LARGE SCALE GENOMIC DNA]</scope>
    <source>
        <strain evidence="3">cv. Williams 82</strain>
        <tissue evidence="2">Callus</tissue>
    </source>
</reference>
<feature type="region of interest" description="Disordered" evidence="1">
    <location>
        <begin position="1"/>
        <end position="24"/>
    </location>
</feature>
<dbReference type="InParanoid" id="K7KS06"/>
<dbReference type="Gramene" id="KRH59955">
    <property type="protein sequence ID" value="KRH59955"/>
    <property type="gene ID" value="GLYMA_05G210500"/>
</dbReference>
<sequence>MVLQLSTLSDANGNASSRRRSTSTRSQFRDFFFLIHGKFLTKASVLMNSTHIKYAAAALFWPLSKSDI</sequence>
<organism evidence="3">
    <name type="scientific">Glycine max</name>
    <name type="common">Soybean</name>
    <name type="synonym">Glycine hispida</name>
    <dbReference type="NCBI Taxonomy" id="3847"/>
    <lineage>
        <taxon>Eukaryota</taxon>
        <taxon>Viridiplantae</taxon>
        <taxon>Streptophyta</taxon>
        <taxon>Embryophyta</taxon>
        <taxon>Tracheophyta</taxon>
        <taxon>Spermatophyta</taxon>
        <taxon>Magnoliopsida</taxon>
        <taxon>eudicotyledons</taxon>
        <taxon>Gunneridae</taxon>
        <taxon>Pentapetalae</taxon>
        <taxon>rosids</taxon>
        <taxon>fabids</taxon>
        <taxon>Fabales</taxon>
        <taxon>Fabaceae</taxon>
        <taxon>Papilionoideae</taxon>
        <taxon>50 kb inversion clade</taxon>
        <taxon>NPAAA clade</taxon>
        <taxon>indigoferoid/millettioid clade</taxon>
        <taxon>Phaseoleae</taxon>
        <taxon>Glycine</taxon>
        <taxon>Glycine subgen. Soja</taxon>
    </lineage>
</organism>
<dbReference type="AlphaFoldDB" id="K7KS06"/>
<dbReference type="HOGENOM" id="CLU_2799069_0_0_1"/>
<evidence type="ECO:0000313" key="3">
    <source>
        <dbReference type="EnsemblPlants" id="KRH59955"/>
    </source>
</evidence>
<proteinExistence type="predicted"/>
<reference evidence="2" key="3">
    <citation type="submission" date="2018-07" db="EMBL/GenBank/DDBJ databases">
        <title>WGS assembly of Glycine max.</title>
        <authorList>
            <person name="Schmutz J."/>
            <person name="Cannon S."/>
            <person name="Schlueter J."/>
            <person name="Ma J."/>
            <person name="Mitros T."/>
            <person name="Nelson W."/>
            <person name="Hyten D."/>
            <person name="Song Q."/>
            <person name="Thelen J."/>
            <person name="Cheng J."/>
            <person name="Xu D."/>
            <person name="Hellsten U."/>
            <person name="May G."/>
            <person name="Yu Y."/>
            <person name="Sakurai T."/>
            <person name="Umezawa T."/>
            <person name="Bhattacharyya M."/>
            <person name="Sandhu D."/>
            <person name="Valliyodan B."/>
            <person name="Lindquist E."/>
            <person name="Peto M."/>
            <person name="Grant D."/>
            <person name="Shu S."/>
            <person name="Goodstein D."/>
            <person name="Barry K."/>
            <person name="Futrell-Griggs M."/>
            <person name="Abernathy B."/>
            <person name="Du J."/>
            <person name="Tian Z."/>
            <person name="Zhu L."/>
            <person name="Gill N."/>
            <person name="Joshi T."/>
            <person name="Libault M."/>
            <person name="Sethuraman A."/>
            <person name="Zhang X."/>
            <person name="Shinozaki K."/>
            <person name="Nguyen H."/>
            <person name="Wing R."/>
            <person name="Cregan P."/>
            <person name="Specht J."/>
            <person name="Grimwood J."/>
            <person name="Rokhsar D."/>
            <person name="Stacey G."/>
            <person name="Shoemaker R."/>
            <person name="Jackson S."/>
        </authorList>
    </citation>
    <scope>NUCLEOTIDE SEQUENCE</scope>
    <source>
        <tissue evidence="2">Callus</tissue>
    </source>
</reference>
<keyword evidence="4" id="KW-1185">Reference proteome</keyword>
<evidence type="ECO:0000313" key="2">
    <source>
        <dbReference type="EMBL" id="KRH59955.1"/>
    </source>
</evidence>
<evidence type="ECO:0000256" key="1">
    <source>
        <dbReference type="SAM" id="MobiDB-lite"/>
    </source>
</evidence>
<name>K7KS06_SOYBN</name>
<dbReference type="EnsemblPlants" id="KRH59955">
    <property type="protein sequence ID" value="KRH59955"/>
    <property type="gene ID" value="GLYMA_05G210500"/>
</dbReference>
<dbReference type="EMBL" id="CM000838">
    <property type="protein sequence ID" value="KRH59955.1"/>
    <property type="molecule type" value="Genomic_DNA"/>
</dbReference>
<reference evidence="3" key="2">
    <citation type="submission" date="2018-02" db="UniProtKB">
        <authorList>
            <consortium name="EnsemblPlants"/>
        </authorList>
    </citation>
    <scope>IDENTIFICATION</scope>
    <source>
        <strain evidence="3">Williams 82</strain>
    </source>
</reference>
<feature type="compositionally biased region" description="Polar residues" evidence="1">
    <location>
        <begin position="1"/>
        <end position="15"/>
    </location>
</feature>
<gene>
    <name evidence="2" type="ORF">GLYMA_05G210500</name>
</gene>
<dbReference type="PaxDb" id="3847-GLYMA05G37530.1"/>
<evidence type="ECO:0000313" key="4">
    <source>
        <dbReference type="Proteomes" id="UP000008827"/>
    </source>
</evidence>